<organism evidence="1 2">
    <name type="scientific">Oleomonas cavernae</name>
    <dbReference type="NCBI Taxonomy" id="2320859"/>
    <lineage>
        <taxon>Bacteria</taxon>
        <taxon>Pseudomonadati</taxon>
        <taxon>Pseudomonadota</taxon>
        <taxon>Alphaproteobacteria</taxon>
        <taxon>Acetobacterales</taxon>
        <taxon>Acetobacteraceae</taxon>
        <taxon>Oleomonas</taxon>
    </lineage>
</organism>
<proteinExistence type="predicted"/>
<name>A0A418WGV3_9PROT</name>
<evidence type="ECO:0000313" key="2">
    <source>
        <dbReference type="Proteomes" id="UP000284605"/>
    </source>
</evidence>
<comment type="caution">
    <text evidence="1">The sequence shown here is derived from an EMBL/GenBank/DDBJ whole genome shotgun (WGS) entry which is preliminary data.</text>
</comment>
<dbReference type="Pfam" id="PF06980">
    <property type="entry name" value="DUF1302"/>
    <property type="match status" value="1"/>
</dbReference>
<dbReference type="InterPro" id="IPR010727">
    <property type="entry name" value="DUF1302"/>
</dbReference>
<dbReference type="Proteomes" id="UP000284605">
    <property type="component" value="Unassembled WGS sequence"/>
</dbReference>
<dbReference type="EMBL" id="QYUK01000011">
    <property type="protein sequence ID" value="RJF89208.1"/>
    <property type="molecule type" value="Genomic_DNA"/>
</dbReference>
<sequence length="435" mass="47487">MTCSRGSTWYSALRARRDPAKAIQAVSTIPCSRRMPSGVWAHSEATMKPDRLLIRARPEEPSQWRAATRVTQAAALVLATAGAATAYDFEVGDEVTGSIVTSLSVGVQLRVADRDPRVVGQENGGAAVPAVADDGDLNFDKYDVVNQLFTATSEMKLRWREYFATISGTAFLDTIAMNNDLAENGPESRPYRGRYSPPAKDEADWDIELRELYVGGNFTLFDRPLTLKVGNQILNWGEALFTLNGISVINGFDVSKLLTPGTEFKDALIPMPLATASYQITDNLSAEAFYGFGFEPIRVPACGAFLSFSDIICEGVEGTSIVTDYGDTRSYTVGRDNARDYDNPPYPLGTGPQAISLSVPILKDDDLTTNDYGVSIRYFAPELNNTEFSFYYAKYRSRLPSVYFRTPEVLADGTGEADLLRVSRGLLGSALGVLG</sequence>
<reference evidence="1 2" key="1">
    <citation type="submission" date="2018-09" db="EMBL/GenBank/DDBJ databases">
        <authorList>
            <person name="Zhu H."/>
        </authorList>
    </citation>
    <scope>NUCLEOTIDE SEQUENCE [LARGE SCALE GENOMIC DNA]</scope>
    <source>
        <strain evidence="1 2">K1W22B-8</strain>
    </source>
</reference>
<accession>A0A418WGV3</accession>
<keyword evidence="2" id="KW-1185">Reference proteome</keyword>
<evidence type="ECO:0000313" key="1">
    <source>
        <dbReference type="EMBL" id="RJF89208.1"/>
    </source>
</evidence>
<gene>
    <name evidence="1" type="ORF">D3874_21390</name>
</gene>
<protein>
    <submittedName>
        <fullName evidence="1">DUF1302 family protein</fullName>
    </submittedName>
</protein>
<dbReference type="AlphaFoldDB" id="A0A418WGV3"/>